<reference evidence="1" key="2">
    <citation type="submission" date="2022-06" db="UniProtKB">
        <authorList>
            <consortium name="EnsemblMetazoa"/>
        </authorList>
    </citation>
    <scope>IDENTIFICATION</scope>
    <source>
        <strain evidence="1">PS312</strain>
    </source>
</reference>
<protein>
    <submittedName>
        <fullName evidence="1">Uncharacterized protein</fullName>
    </submittedName>
</protein>
<dbReference type="OrthoDB" id="5818040at2759"/>
<organism evidence="1 2">
    <name type="scientific">Pristionchus pacificus</name>
    <name type="common">Parasitic nematode worm</name>
    <dbReference type="NCBI Taxonomy" id="54126"/>
    <lineage>
        <taxon>Eukaryota</taxon>
        <taxon>Metazoa</taxon>
        <taxon>Ecdysozoa</taxon>
        <taxon>Nematoda</taxon>
        <taxon>Chromadorea</taxon>
        <taxon>Rhabditida</taxon>
        <taxon>Rhabditina</taxon>
        <taxon>Diplogasteromorpha</taxon>
        <taxon>Diplogasteroidea</taxon>
        <taxon>Neodiplogasteridae</taxon>
        <taxon>Pristionchus</taxon>
    </lineage>
</organism>
<gene>
    <name evidence="1" type="primary">WBGene00279794</name>
</gene>
<dbReference type="PANTHER" id="PTHR11238">
    <property type="entry name" value="PROMININ ISOFORM D-RELATED"/>
    <property type="match status" value="1"/>
</dbReference>
<evidence type="ECO:0000313" key="2">
    <source>
        <dbReference type="Proteomes" id="UP000005239"/>
    </source>
</evidence>
<evidence type="ECO:0000313" key="1">
    <source>
        <dbReference type="EnsemblMetazoa" id="PPA41425.1"/>
    </source>
</evidence>
<dbReference type="EnsemblMetazoa" id="PPA41425.1">
    <property type="protein sequence ID" value="PPA41425.1"/>
    <property type="gene ID" value="WBGene00279794"/>
</dbReference>
<sequence>MVAHHFAAADIDICFPPIAQSPVELIKGNEGWNQLATDFINGVTSGLSNDLITEIGNLIFGKGGKEGKDVAEDLFNSQVKSPCMNITGIILAFIAFGFVVSGITLYCLSIDSFVNGVLKAPNQLTTIFSNVNNFTTGAASQISCSVTNGFGQITTEVEKLPDEPDYTALGKTFTDNKKAVDDIVAGLTTALNNAAVAGNAAAQTAVQNALTSYSTFDELLKPTTANNIPQTLNTLGGQITGFQTNVDKLIKDNAAPIAATATTAINSMIDTVNSVVDGINQAIDGVVNLVNNVLDFFNQIEKNLNDHDEVTGWITAGFKSIVTAPSVVALLGAFVAFVAGSFLACKKKSLPSKGCCSASCTLIVLSILTLAVAFIVMLTASFVMTLGYGTQLVCQPFFYDDKLQALTAIDDIFGTVQIPSMTPNKKVTLKFSEVMISCKDTKTFMEAVKGDDIIDITVITSAIDVTGLTTQLDNAIDGAAIPALNVDFTGITAALSLNLVPDLSAAKDLDPPDVNAVTAQMQALKVILQPAIDTLNTASTSAADLTDPVNIKKVLKSTSNDFIKALSTELTNVANQFKTDLITKSAPCTPVYQSYEDVGHLGCEQMGGGVQGMWAGAGLAALFFIPAIIATFFVASALRGGKAAKVNIPDDEDPYKISAFNSGPMVSPYIDQPNYTSPWESEVAKPVPAAAAYYNATMEASAPPDEDSESECSMRL</sequence>
<accession>A0A8R1Z2V5</accession>
<proteinExistence type="predicted"/>
<reference evidence="2" key="1">
    <citation type="journal article" date="2008" name="Nat. Genet.">
        <title>The Pristionchus pacificus genome provides a unique perspective on nematode lifestyle and parasitism.</title>
        <authorList>
            <person name="Dieterich C."/>
            <person name="Clifton S.W."/>
            <person name="Schuster L.N."/>
            <person name="Chinwalla A."/>
            <person name="Delehaunty K."/>
            <person name="Dinkelacker I."/>
            <person name="Fulton L."/>
            <person name="Fulton R."/>
            <person name="Godfrey J."/>
            <person name="Minx P."/>
            <person name="Mitreva M."/>
            <person name="Roeseler W."/>
            <person name="Tian H."/>
            <person name="Witte H."/>
            <person name="Yang S.P."/>
            <person name="Wilson R.K."/>
            <person name="Sommer R.J."/>
        </authorList>
    </citation>
    <scope>NUCLEOTIDE SEQUENCE [LARGE SCALE GENOMIC DNA]</scope>
    <source>
        <strain evidence="2">PS312</strain>
    </source>
</reference>
<dbReference type="PANTHER" id="PTHR11238:SF9">
    <property type="entry name" value="PROMININ, ISOFORM D"/>
    <property type="match status" value="1"/>
</dbReference>
<accession>A0A2A6CJL0</accession>
<dbReference type="Proteomes" id="UP000005239">
    <property type="component" value="Unassembled WGS sequence"/>
</dbReference>
<dbReference type="AlphaFoldDB" id="A0A2A6CJL0"/>
<keyword evidence="2" id="KW-1185">Reference proteome</keyword>
<name>A0A2A6CJL0_PRIPA</name>